<protein>
    <recommendedName>
        <fullName evidence="1">DUF4399 domain-containing protein</fullName>
    </recommendedName>
</protein>
<proteinExistence type="predicted"/>
<evidence type="ECO:0000313" key="3">
    <source>
        <dbReference type="Proteomes" id="UP001190700"/>
    </source>
</evidence>
<feature type="domain" description="DUF4399" evidence="1">
    <location>
        <begin position="1"/>
        <end position="89"/>
    </location>
</feature>
<dbReference type="AlphaFoldDB" id="A0AAE0LBP8"/>
<sequence>MGVKGLEVSPVAAGPVENSGHHHIVVDGGAVKAGVALPFDGTHIHFGKGQTQAEIELPPGKHKLTLQFANIRHESYGPGYSKTINVTVE</sequence>
<evidence type="ECO:0000259" key="1">
    <source>
        <dbReference type="Pfam" id="PF14347"/>
    </source>
</evidence>
<dbReference type="Proteomes" id="UP001190700">
    <property type="component" value="Unassembled WGS sequence"/>
</dbReference>
<name>A0AAE0LBP8_9CHLO</name>
<comment type="caution">
    <text evidence="2">The sequence shown here is derived from an EMBL/GenBank/DDBJ whole genome shotgun (WGS) entry which is preliminary data.</text>
</comment>
<gene>
    <name evidence="2" type="ORF">CYMTET_13134</name>
</gene>
<reference evidence="2 3" key="1">
    <citation type="journal article" date="2015" name="Genome Biol. Evol.">
        <title>Comparative Genomics of a Bacterivorous Green Alga Reveals Evolutionary Causalities and Consequences of Phago-Mixotrophic Mode of Nutrition.</title>
        <authorList>
            <person name="Burns J.A."/>
            <person name="Paasch A."/>
            <person name="Narechania A."/>
            <person name="Kim E."/>
        </authorList>
    </citation>
    <scope>NUCLEOTIDE SEQUENCE [LARGE SCALE GENOMIC DNA]</scope>
    <source>
        <strain evidence="2 3">PLY_AMNH</strain>
    </source>
</reference>
<accession>A0AAE0LBP8</accession>
<dbReference type="EMBL" id="LGRX02005205">
    <property type="protein sequence ID" value="KAK3278959.1"/>
    <property type="molecule type" value="Genomic_DNA"/>
</dbReference>
<organism evidence="2 3">
    <name type="scientific">Cymbomonas tetramitiformis</name>
    <dbReference type="NCBI Taxonomy" id="36881"/>
    <lineage>
        <taxon>Eukaryota</taxon>
        <taxon>Viridiplantae</taxon>
        <taxon>Chlorophyta</taxon>
        <taxon>Pyramimonadophyceae</taxon>
        <taxon>Pyramimonadales</taxon>
        <taxon>Pyramimonadaceae</taxon>
        <taxon>Cymbomonas</taxon>
    </lineage>
</organism>
<evidence type="ECO:0000313" key="2">
    <source>
        <dbReference type="EMBL" id="KAK3278959.1"/>
    </source>
</evidence>
<keyword evidence="3" id="KW-1185">Reference proteome</keyword>
<dbReference type="InterPro" id="IPR025512">
    <property type="entry name" value="DUF4399"/>
</dbReference>
<dbReference type="Pfam" id="PF14347">
    <property type="entry name" value="DUF4399"/>
    <property type="match status" value="1"/>
</dbReference>